<feature type="transmembrane region" description="Helical" evidence="6">
    <location>
        <begin position="45"/>
        <end position="71"/>
    </location>
</feature>
<dbReference type="EMBL" id="UPXX01000032">
    <property type="protein sequence ID" value="VBB47029.1"/>
    <property type="molecule type" value="Genomic_DNA"/>
</dbReference>
<proteinExistence type="predicted"/>
<dbReference type="AlphaFoldDB" id="A0A653AG46"/>
<gene>
    <name evidence="7" type="ORF">TRIP_B50101</name>
</gene>
<evidence type="ECO:0000313" key="7">
    <source>
        <dbReference type="EMBL" id="VBB47029.1"/>
    </source>
</evidence>
<comment type="subcellular location">
    <subcellularLocation>
        <location evidence="1">Cell membrane</location>
        <topology evidence="1">Multi-pass membrane protein</topology>
    </subcellularLocation>
</comment>
<evidence type="ECO:0000256" key="4">
    <source>
        <dbReference type="ARBA" id="ARBA00022989"/>
    </source>
</evidence>
<keyword evidence="3 6" id="KW-0812">Transmembrane</keyword>
<keyword evidence="5 6" id="KW-0472">Membrane</keyword>
<keyword evidence="4 6" id="KW-1133">Transmembrane helix</keyword>
<feature type="transmembrane region" description="Helical" evidence="6">
    <location>
        <begin position="287"/>
        <end position="309"/>
    </location>
</feature>
<evidence type="ECO:0000256" key="5">
    <source>
        <dbReference type="ARBA" id="ARBA00023136"/>
    </source>
</evidence>
<keyword evidence="2" id="KW-1003">Cell membrane</keyword>
<evidence type="ECO:0000256" key="1">
    <source>
        <dbReference type="ARBA" id="ARBA00004651"/>
    </source>
</evidence>
<dbReference type="PANTHER" id="PTHR30482">
    <property type="entry name" value="HIGH-AFFINITY BRANCHED-CHAIN AMINO ACID TRANSPORT SYSTEM PERMEASE"/>
    <property type="match status" value="1"/>
</dbReference>
<reference evidence="7" key="1">
    <citation type="submission" date="2018-07" db="EMBL/GenBank/DDBJ databases">
        <authorList>
            <consortium name="Genoscope - CEA"/>
            <person name="William W."/>
        </authorList>
    </citation>
    <scope>NUCLEOTIDE SEQUENCE</scope>
    <source>
        <strain evidence="7">IK1</strain>
    </source>
</reference>
<evidence type="ECO:0000256" key="6">
    <source>
        <dbReference type="SAM" id="Phobius"/>
    </source>
</evidence>
<evidence type="ECO:0000256" key="3">
    <source>
        <dbReference type="ARBA" id="ARBA00022692"/>
    </source>
</evidence>
<dbReference type="GO" id="GO:0015658">
    <property type="term" value="F:branched-chain amino acid transmembrane transporter activity"/>
    <property type="evidence" value="ECO:0007669"/>
    <property type="project" value="InterPro"/>
</dbReference>
<feature type="transmembrane region" description="Helical" evidence="6">
    <location>
        <begin position="250"/>
        <end position="275"/>
    </location>
</feature>
<sequence length="329" mass="34168">MKRTAGIQPFWLLAVIAVSVLPFCGLGTYTLQILTLAGINAAVAIGLNLVLGTAGQISLGQAAFVGIGAYTTARLMTGAGVSFWLAMPAGGALAGLIGAALGYLALRFQGHYLAMITLCFGLIMHIFFLEFPFLTGGAAGIANIPYAGILEHAIDNGRDALFKTFHLSWFLVLLVYWLLNNLTHLGSGRALAALRDDPIAAESVGVPTAVYKVQAFTVSAVAAGLAGGVYAVHTHYVGPELFGVGASLEFLIIVVIGGLGSPVGAILGALLMAVLPELMRSYEEYRLLFFAMILMVIVVAAPGGLWGGLSTGVVRIGSALRRRFGTGGA</sequence>
<feature type="transmembrane region" description="Helical" evidence="6">
    <location>
        <begin position="12"/>
        <end position="39"/>
    </location>
</feature>
<protein>
    <submittedName>
        <fullName evidence="7">Inner-membrane translocator</fullName>
    </submittedName>
</protein>
<feature type="transmembrane region" description="Helical" evidence="6">
    <location>
        <begin position="83"/>
        <end position="106"/>
    </location>
</feature>
<dbReference type="PANTHER" id="PTHR30482:SF10">
    <property type="entry name" value="HIGH-AFFINITY BRANCHED-CHAIN AMINO ACID TRANSPORT PROTEIN BRAE"/>
    <property type="match status" value="1"/>
</dbReference>
<dbReference type="Pfam" id="PF02653">
    <property type="entry name" value="BPD_transp_2"/>
    <property type="match status" value="1"/>
</dbReference>
<accession>A0A653AG46</accession>
<feature type="transmembrane region" description="Helical" evidence="6">
    <location>
        <begin position="112"/>
        <end position="139"/>
    </location>
</feature>
<evidence type="ECO:0000256" key="2">
    <source>
        <dbReference type="ARBA" id="ARBA00022475"/>
    </source>
</evidence>
<dbReference type="CDD" id="cd06581">
    <property type="entry name" value="TM_PBP1_LivM_like"/>
    <property type="match status" value="1"/>
</dbReference>
<name>A0A653AG46_UNCDX</name>
<dbReference type="GO" id="GO:0005886">
    <property type="term" value="C:plasma membrane"/>
    <property type="evidence" value="ECO:0007669"/>
    <property type="project" value="UniProtKB-SubCell"/>
</dbReference>
<dbReference type="InterPro" id="IPR001851">
    <property type="entry name" value="ABC_transp_permease"/>
</dbReference>
<organism evidence="7">
    <name type="scientific">Uncultured Desulfatiglans sp</name>
    <dbReference type="NCBI Taxonomy" id="1748965"/>
    <lineage>
        <taxon>Bacteria</taxon>
        <taxon>Pseudomonadati</taxon>
        <taxon>Thermodesulfobacteriota</taxon>
        <taxon>Desulfobacteria</taxon>
        <taxon>Desulfatiglandales</taxon>
        <taxon>Desulfatiglandaceae</taxon>
        <taxon>Desulfatiglans</taxon>
        <taxon>environmental samples</taxon>
    </lineage>
</organism>
<feature type="transmembrane region" description="Helical" evidence="6">
    <location>
        <begin position="160"/>
        <end position="179"/>
    </location>
</feature>
<dbReference type="InterPro" id="IPR043428">
    <property type="entry name" value="LivM-like"/>
</dbReference>